<dbReference type="InParanoid" id="A0A068VMQ7"/>
<dbReference type="Gramene" id="CDP22055">
    <property type="protein sequence ID" value="CDP22055"/>
    <property type="gene ID" value="GSCOC_T00003758001"/>
</dbReference>
<name>A0A068VMQ7_COFCA</name>
<accession>A0A068VMQ7</accession>
<reference evidence="2" key="1">
    <citation type="journal article" date="2014" name="Science">
        <title>The coffee genome provides insight into the convergent evolution of caffeine biosynthesis.</title>
        <authorList>
            <person name="Denoeud F."/>
            <person name="Carretero-Paulet L."/>
            <person name="Dereeper A."/>
            <person name="Droc G."/>
            <person name="Guyot R."/>
            <person name="Pietrella M."/>
            <person name="Zheng C."/>
            <person name="Alberti A."/>
            <person name="Anthony F."/>
            <person name="Aprea G."/>
            <person name="Aury J.M."/>
            <person name="Bento P."/>
            <person name="Bernard M."/>
            <person name="Bocs S."/>
            <person name="Campa C."/>
            <person name="Cenci A."/>
            <person name="Combes M.C."/>
            <person name="Crouzillat D."/>
            <person name="Da Silva C."/>
            <person name="Daddiego L."/>
            <person name="De Bellis F."/>
            <person name="Dussert S."/>
            <person name="Garsmeur O."/>
            <person name="Gayraud T."/>
            <person name="Guignon V."/>
            <person name="Jahn K."/>
            <person name="Jamilloux V."/>
            <person name="Joet T."/>
            <person name="Labadie K."/>
            <person name="Lan T."/>
            <person name="Leclercq J."/>
            <person name="Lepelley M."/>
            <person name="Leroy T."/>
            <person name="Li L.T."/>
            <person name="Librado P."/>
            <person name="Lopez L."/>
            <person name="Munoz A."/>
            <person name="Noel B."/>
            <person name="Pallavicini A."/>
            <person name="Perrotta G."/>
            <person name="Poncet V."/>
            <person name="Pot D."/>
            <person name="Priyono X."/>
            <person name="Rigoreau M."/>
            <person name="Rouard M."/>
            <person name="Rozas J."/>
            <person name="Tranchant-Dubreuil C."/>
            <person name="VanBuren R."/>
            <person name="Zhang Q."/>
            <person name="Andrade A.C."/>
            <person name="Argout X."/>
            <person name="Bertrand B."/>
            <person name="de Kochko A."/>
            <person name="Graziosi G."/>
            <person name="Henry R.J."/>
            <person name="Jayarama X."/>
            <person name="Ming R."/>
            <person name="Nagai C."/>
            <person name="Rounsley S."/>
            <person name="Sankoff D."/>
            <person name="Giuliano G."/>
            <person name="Albert V.A."/>
            <person name="Wincker P."/>
            <person name="Lashermes P."/>
        </authorList>
    </citation>
    <scope>NUCLEOTIDE SEQUENCE [LARGE SCALE GENOMIC DNA]</scope>
    <source>
        <strain evidence="2">cv. DH200-94</strain>
    </source>
</reference>
<proteinExistence type="predicted"/>
<sequence length="70" mass="7657">MTGSIRKAFGPQCNYLKVGGLNRKIFRLSCKASEINFCNFSYNILSVAVVTADGASGYRSPAIFPVTKNY</sequence>
<protein>
    <submittedName>
        <fullName evidence="1">DH200=94 genomic scaffold, scaffold_9593</fullName>
    </submittedName>
</protein>
<dbReference type="AlphaFoldDB" id="A0A068VMQ7"/>
<keyword evidence="2" id="KW-1185">Reference proteome</keyword>
<dbReference type="EMBL" id="HG748677">
    <property type="protein sequence ID" value="CDP22055.1"/>
    <property type="molecule type" value="Genomic_DNA"/>
</dbReference>
<dbReference type="Proteomes" id="UP000295252">
    <property type="component" value="Unassembled WGS sequence"/>
</dbReference>
<evidence type="ECO:0000313" key="1">
    <source>
        <dbReference type="EMBL" id="CDP22055.1"/>
    </source>
</evidence>
<gene>
    <name evidence="1" type="ORF">GSCOC_T00003758001</name>
</gene>
<evidence type="ECO:0000313" key="2">
    <source>
        <dbReference type="Proteomes" id="UP000295252"/>
    </source>
</evidence>
<organism evidence="1 2">
    <name type="scientific">Coffea canephora</name>
    <name type="common">Robusta coffee</name>
    <dbReference type="NCBI Taxonomy" id="49390"/>
    <lineage>
        <taxon>Eukaryota</taxon>
        <taxon>Viridiplantae</taxon>
        <taxon>Streptophyta</taxon>
        <taxon>Embryophyta</taxon>
        <taxon>Tracheophyta</taxon>
        <taxon>Spermatophyta</taxon>
        <taxon>Magnoliopsida</taxon>
        <taxon>eudicotyledons</taxon>
        <taxon>Gunneridae</taxon>
        <taxon>Pentapetalae</taxon>
        <taxon>asterids</taxon>
        <taxon>lamiids</taxon>
        <taxon>Gentianales</taxon>
        <taxon>Rubiaceae</taxon>
        <taxon>Ixoroideae</taxon>
        <taxon>Gardenieae complex</taxon>
        <taxon>Bertiereae - Coffeeae clade</taxon>
        <taxon>Coffeeae</taxon>
        <taxon>Coffea</taxon>
    </lineage>
</organism>